<feature type="domain" description="Solute-binding protein family 3/N-terminal" evidence="3">
    <location>
        <begin position="56"/>
        <end position="290"/>
    </location>
</feature>
<accession>A0ABP7KWT0</accession>
<feature type="chain" id="PRO_5045237063" description="Solute-binding protein family 3/N-terminal domain-containing protein" evidence="2">
    <location>
        <begin position="29"/>
        <end position="322"/>
    </location>
</feature>
<keyword evidence="1 2" id="KW-0732">Signal</keyword>
<evidence type="ECO:0000313" key="4">
    <source>
        <dbReference type="EMBL" id="GAA3889947.1"/>
    </source>
</evidence>
<dbReference type="Pfam" id="PF00497">
    <property type="entry name" value="SBP_bac_3"/>
    <property type="match status" value="1"/>
</dbReference>
<name>A0ABP7KWT0_9MICO</name>
<dbReference type="Gene3D" id="3.40.190.10">
    <property type="entry name" value="Periplasmic binding protein-like II"/>
    <property type="match status" value="2"/>
</dbReference>
<dbReference type="SUPFAM" id="SSF53850">
    <property type="entry name" value="Periplasmic binding protein-like II"/>
    <property type="match status" value="1"/>
</dbReference>
<dbReference type="EMBL" id="BAABCN010000012">
    <property type="protein sequence ID" value="GAA3889947.1"/>
    <property type="molecule type" value="Genomic_DNA"/>
</dbReference>
<organism evidence="4 5">
    <name type="scientific">Leifsonia kafniensis</name>
    <dbReference type="NCBI Taxonomy" id="475957"/>
    <lineage>
        <taxon>Bacteria</taxon>
        <taxon>Bacillati</taxon>
        <taxon>Actinomycetota</taxon>
        <taxon>Actinomycetes</taxon>
        <taxon>Micrococcales</taxon>
        <taxon>Microbacteriaceae</taxon>
        <taxon>Leifsonia</taxon>
    </lineage>
</organism>
<protein>
    <recommendedName>
        <fullName evidence="3">Solute-binding protein family 3/N-terminal domain-containing protein</fullName>
    </recommendedName>
</protein>
<dbReference type="CDD" id="cd13530">
    <property type="entry name" value="PBP2_peptides_like"/>
    <property type="match status" value="1"/>
</dbReference>
<keyword evidence="5" id="KW-1185">Reference proteome</keyword>
<evidence type="ECO:0000256" key="1">
    <source>
        <dbReference type="ARBA" id="ARBA00022729"/>
    </source>
</evidence>
<comment type="caution">
    <text evidence="4">The sequence shown here is derived from an EMBL/GenBank/DDBJ whole genome shotgun (WGS) entry which is preliminary data.</text>
</comment>
<dbReference type="PANTHER" id="PTHR35936:SF19">
    <property type="entry name" value="AMINO-ACID-BINDING PROTEIN YXEM-RELATED"/>
    <property type="match status" value="1"/>
</dbReference>
<dbReference type="InterPro" id="IPR001638">
    <property type="entry name" value="Solute-binding_3/MltF_N"/>
</dbReference>
<feature type="signal peptide" evidence="2">
    <location>
        <begin position="1"/>
        <end position="28"/>
    </location>
</feature>
<dbReference type="PANTHER" id="PTHR35936">
    <property type="entry name" value="MEMBRANE-BOUND LYTIC MUREIN TRANSGLYCOSYLASE F"/>
    <property type="match status" value="1"/>
</dbReference>
<dbReference type="RefSeq" id="WP_345069027.1">
    <property type="nucleotide sequence ID" value="NZ_BAABCN010000012.1"/>
</dbReference>
<proteinExistence type="predicted"/>
<sequence length="322" mass="33660">MKRTRVNSSQSFASFVVLAVLAAGALTACSSTPTSETSDAADPGASAGLGLLKDGEVSVGFMNGLMPYIGMENGKVTGVDGDLFQLAADDLGLNVNAAGMEFSAMIAGVQAGRYDIGIGGVAWTEERSKAGSFTDPVYYSPALLLTAPGIEIKTIADMDGLTIGAATGSMNDDAVRATPGAIAKSYPAWANAITDLQAGRLDAVNIDPLTAVYMRDTNPDLSGFGTYVVQAPTDEEVAANPGLQGFRPYQVVWYCSPKAEALCDSLSDVIRGWYDDGTSVTVLEDWGVDAQSFLTSSDEMTSIRVGVDRDENWTAPTLKASE</sequence>
<gene>
    <name evidence="4" type="ORF">GCM10022381_34880</name>
</gene>
<dbReference type="Proteomes" id="UP001501803">
    <property type="component" value="Unassembled WGS sequence"/>
</dbReference>
<evidence type="ECO:0000313" key="5">
    <source>
        <dbReference type="Proteomes" id="UP001501803"/>
    </source>
</evidence>
<dbReference type="PROSITE" id="PS51257">
    <property type="entry name" value="PROKAR_LIPOPROTEIN"/>
    <property type="match status" value="1"/>
</dbReference>
<evidence type="ECO:0000259" key="3">
    <source>
        <dbReference type="SMART" id="SM00062"/>
    </source>
</evidence>
<dbReference type="SMART" id="SM00062">
    <property type="entry name" value="PBPb"/>
    <property type="match status" value="1"/>
</dbReference>
<reference evidence="5" key="1">
    <citation type="journal article" date="2019" name="Int. J. Syst. Evol. Microbiol.">
        <title>The Global Catalogue of Microorganisms (GCM) 10K type strain sequencing project: providing services to taxonomists for standard genome sequencing and annotation.</title>
        <authorList>
            <consortium name="The Broad Institute Genomics Platform"/>
            <consortium name="The Broad Institute Genome Sequencing Center for Infectious Disease"/>
            <person name="Wu L."/>
            <person name="Ma J."/>
        </authorList>
    </citation>
    <scope>NUCLEOTIDE SEQUENCE [LARGE SCALE GENOMIC DNA]</scope>
    <source>
        <strain evidence="5">JCM 17021</strain>
    </source>
</reference>
<evidence type="ECO:0000256" key="2">
    <source>
        <dbReference type="SAM" id="SignalP"/>
    </source>
</evidence>